<keyword evidence="2" id="KW-0812">Transmembrane</keyword>
<feature type="domain" description="DUF6534" evidence="3">
    <location>
        <begin position="121"/>
        <end position="223"/>
    </location>
</feature>
<gene>
    <name evidence="4" type="ORF">CVT26_014128</name>
</gene>
<keyword evidence="2" id="KW-1133">Transmembrane helix</keyword>
<name>A0A409Y7Y3_9AGAR</name>
<feature type="transmembrane region" description="Helical" evidence="2">
    <location>
        <begin position="112"/>
        <end position="135"/>
    </location>
</feature>
<dbReference type="EMBL" id="NHYE01001076">
    <property type="protein sequence ID" value="PPQ99205.1"/>
    <property type="molecule type" value="Genomic_DNA"/>
</dbReference>
<reference evidence="4 5" key="1">
    <citation type="journal article" date="2018" name="Evol. Lett.">
        <title>Horizontal gene cluster transfer increased hallucinogenic mushroom diversity.</title>
        <authorList>
            <person name="Reynolds H.T."/>
            <person name="Vijayakumar V."/>
            <person name="Gluck-Thaler E."/>
            <person name="Korotkin H.B."/>
            <person name="Matheny P.B."/>
            <person name="Slot J.C."/>
        </authorList>
    </citation>
    <scope>NUCLEOTIDE SEQUENCE [LARGE SCALE GENOMIC DNA]</scope>
    <source>
        <strain evidence="4 5">SRW20</strain>
    </source>
</reference>
<dbReference type="AlphaFoldDB" id="A0A409Y7Y3"/>
<organism evidence="4 5">
    <name type="scientific">Gymnopilus dilepis</name>
    <dbReference type="NCBI Taxonomy" id="231916"/>
    <lineage>
        <taxon>Eukaryota</taxon>
        <taxon>Fungi</taxon>
        <taxon>Dikarya</taxon>
        <taxon>Basidiomycota</taxon>
        <taxon>Agaricomycotina</taxon>
        <taxon>Agaricomycetes</taxon>
        <taxon>Agaricomycetidae</taxon>
        <taxon>Agaricales</taxon>
        <taxon>Agaricineae</taxon>
        <taxon>Hymenogastraceae</taxon>
        <taxon>Gymnopilus</taxon>
    </lineage>
</organism>
<dbReference type="InParanoid" id="A0A409Y7Y3"/>
<feature type="transmembrane region" description="Helical" evidence="2">
    <location>
        <begin position="175"/>
        <end position="193"/>
    </location>
</feature>
<dbReference type="OrthoDB" id="2562493at2759"/>
<keyword evidence="5" id="KW-1185">Reference proteome</keyword>
<feature type="region of interest" description="Disordered" evidence="1">
    <location>
        <begin position="258"/>
        <end position="281"/>
    </location>
</feature>
<dbReference type="InterPro" id="IPR045339">
    <property type="entry name" value="DUF6534"/>
</dbReference>
<dbReference type="PANTHER" id="PTHR40465">
    <property type="entry name" value="CHROMOSOME 1, WHOLE GENOME SHOTGUN SEQUENCE"/>
    <property type="match status" value="1"/>
</dbReference>
<evidence type="ECO:0000259" key="3">
    <source>
        <dbReference type="Pfam" id="PF20152"/>
    </source>
</evidence>
<evidence type="ECO:0000313" key="4">
    <source>
        <dbReference type="EMBL" id="PPQ99205.1"/>
    </source>
</evidence>
<dbReference type="Proteomes" id="UP000284706">
    <property type="component" value="Unassembled WGS sequence"/>
</dbReference>
<sequence>MQTLLVRRGKCNNTLFFSLIYLSWYYLVANYGNVLSLVVPVWPYPLSVFVNSVTALLAQLFLSYRTWRLTNVYVFACLVPLCLASFVGGILCGVKAWVYVKNATAMPLVNTYLSTWLSLEVVADIVITGSLIYALNKSRSGLQELDTVVNRLIRTAIQTGNFRVRVLTRRRTESSLGLFSGIFAILTLVFYLARQDTELWAFFGLPISRLYTNTLMDSLLCREGLRGIMKPSEGFATGTKIDIRAAVEVHERVDPRMSRTMSPFPQFRAPSRSYADNEELT</sequence>
<keyword evidence="2" id="KW-0472">Membrane</keyword>
<accession>A0A409Y7Y3</accession>
<dbReference type="PANTHER" id="PTHR40465:SF1">
    <property type="entry name" value="DUF6534 DOMAIN-CONTAINING PROTEIN"/>
    <property type="match status" value="1"/>
</dbReference>
<feature type="transmembrane region" description="Helical" evidence="2">
    <location>
        <begin position="74"/>
        <end position="100"/>
    </location>
</feature>
<evidence type="ECO:0000256" key="2">
    <source>
        <dbReference type="SAM" id="Phobius"/>
    </source>
</evidence>
<evidence type="ECO:0000256" key="1">
    <source>
        <dbReference type="SAM" id="MobiDB-lite"/>
    </source>
</evidence>
<feature type="transmembrane region" description="Helical" evidence="2">
    <location>
        <begin position="41"/>
        <end position="62"/>
    </location>
</feature>
<dbReference type="STRING" id="231916.A0A409Y7Y3"/>
<feature type="transmembrane region" description="Helical" evidence="2">
    <location>
        <begin position="12"/>
        <end position="29"/>
    </location>
</feature>
<evidence type="ECO:0000313" key="5">
    <source>
        <dbReference type="Proteomes" id="UP000284706"/>
    </source>
</evidence>
<dbReference type="Pfam" id="PF20152">
    <property type="entry name" value="DUF6534"/>
    <property type="match status" value="1"/>
</dbReference>
<comment type="caution">
    <text evidence="4">The sequence shown here is derived from an EMBL/GenBank/DDBJ whole genome shotgun (WGS) entry which is preliminary data.</text>
</comment>
<protein>
    <recommendedName>
        <fullName evidence="3">DUF6534 domain-containing protein</fullName>
    </recommendedName>
</protein>
<proteinExistence type="predicted"/>